<feature type="region of interest" description="Disordered" evidence="1">
    <location>
        <begin position="157"/>
        <end position="178"/>
    </location>
</feature>
<gene>
    <name evidence="2" type="ORF">OXX778_LOCUS17453</name>
</gene>
<evidence type="ECO:0000313" key="2">
    <source>
        <dbReference type="EMBL" id="CAF1022545.1"/>
    </source>
</evidence>
<feature type="compositionally biased region" description="Low complexity" evidence="1">
    <location>
        <begin position="223"/>
        <end position="241"/>
    </location>
</feature>
<evidence type="ECO:0000256" key="1">
    <source>
        <dbReference type="SAM" id="MobiDB-lite"/>
    </source>
</evidence>
<sequence length="363" mass="41535">MTQVVRGSNFKENFILSSKNKTKEKTNSFFKKSKFQSSIGESSDLRASLDLGNDTGNSSILNSCSSSVNELNYTDSEAYIAVDKTKTIEADNFINQIQINEIVNRLKNQANRMALKSKYSNVYKDIINSLLNENLISYSKQYESFLDEKSQVTRISHPQLEKNDKLNEQKLDKKPILKSRAKRNLSVGNIAQTVSKFTAPNRPSEMTSINEDKIDNPKKSRPSTKLSLTPRSSSSLSIHTSRLNDSRRYSNLEASDNSDQKIKITDLIFKDYFKTEENIREVNFKKEHDGAMKNVIDTNMPINYLTPSFKIQYFNLNEPKQLVLAKEDVLKRYAFINDSQKFSKNLSYSARSKLFSKSNKKAQ</sequence>
<feature type="compositionally biased region" description="Basic and acidic residues" evidence="1">
    <location>
        <begin position="159"/>
        <end position="175"/>
    </location>
</feature>
<name>A0A814IFA3_9BILA</name>
<proteinExistence type="predicted"/>
<accession>A0A814IFA3</accession>
<feature type="region of interest" description="Disordered" evidence="1">
    <location>
        <begin position="194"/>
        <end position="242"/>
    </location>
</feature>
<organism evidence="2 3">
    <name type="scientific">Brachionus calyciflorus</name>
    <dbReference type="NCBI Taxonomy" id="104777"/>
    <lineage>
        <taxon>Eukaryota</taxon>
        <taxon>Metazoa</taxon>
        <taxon>Spiralia</taxon>
        <taxon>Gnathifera</taxon>
        <taxon>Rotifera</taxon>
        <taxon>Eurotatoria</taxon>
        <taxon>Monogononta</taxon>
        <taxon>Pseudotrocha</taxon>
        <taxon>Ploima</taxon>
        <taxon>Brachionidae</taxon>
        <taxon>Brachionus</taxon>
    </lineage>
</organism>
<reference evidence="2" key="1">
    <citation type="submission" date="2021-02" db="EMBL/GenBank/DDBJ databases">
        <authorList>
            <person name="Nowell W R."/>
        </authorList>
    </citation>
    <scope>NUCLEOTIDE SEQUENCE</scope>
    <source>
        <strain evidence="2">Ploen Becks lab</strain>
    </source>
</reference>
<dbReference type="OrthoDB" id="10556217at2759"/>
<evidence type="ECO:0000313" key="3">
    <source>
        <dbReference type="Proteomes" id="UP000663879"/>
    </source>
</evidence>
<dbReference type="AlphaFoldDB" id="A0A814IFA3"/>
<dbReference type="EMBL" id="CAJNOC010004458">
    <property type="protein sequence ID" value="CAF1022545.1"/>
    <property type="molecule type" value="Genomic_DNA"/>
</dbReference>
<keyword evidence="3" id="KW-1185">Reference proteome</keyword>
<protein>
    <submittedName>
        <fullName evidence="2">Uncharacterized protein</fullName>
    </submittedName>
</protein>
<comment type="caution">
    <text evidence="2">The sequence shown here is derived from an EMBL/GenBank/DDBJ whole genome shotgun (WGS) entry which is preliminary data.</text>
</comment>
<dbReference type="Proteomes" id="UP000663879">
    <property type="component" value="Unassembled WGS sequence"/>
</dbReference>